<comment type="subcellular location">
    <subcellularLocation>
        <location evidence="1 6 7">Nucleus</location>
    </subcellularLocation>
</comment>
<evidence type="ECO:0000256" key="8">
    <source>
        <dbReference type="SAM" id="MobiDB-lite"/>
    </source>
</evidence>
<gene>
    <name evidence="11" type="primary">LOC115623879</name>
</gene>
<keyword evidence="3 6" id="KW-0238">DNA-binding</keyword>
<dbReference type="FunFam" id="1.10.10.60:FF:000098">
    <property type="entry name" value="Transcription factor LBX1"/>
    <property type="match status" value="1"/>
</dbReference>
<dbReference type="PROSITE" id="PS50071">
    <property type="entry name" value="HOMEOBOX_2"/>
    <property type="match status" value="1"/>
</dbReference>
<keyword evidence="4 6" id="KW-0371">Homeobox</keyword>
<keyword evidence="5 6" id="KW-0539">Nucleus</keyword>
<dbReference type="GO" id="GO:0000981">
    <property type="term" value="F:DNA-binding transcription factor activity, RNA polymerase II-specific"/>
    <property type="evidence" value="ECO:0007669"/>
    <property type="project" value="InterPro"/>
</dbReference>
<evidence type="ECO:0000256" key="5">
    <source>
        <dbReference type="ARBA" id="ARBA00023242"/>
    </source>
</evidence>
<feature type="region of interest" description="Disordered" evidence="8">
    <location>
        <begin position="351"/>
        <end position="373"/>
    </location>
</feature>
<feature type="DNA-binding region" description="Homeobox" evidence="6">
    <location>
        <begin position="368"/>
        <end position="427"/>
    </location>
</feature>
<evidence type="ECO:0000313" key="10">
    <source>
        <dbReference type="Proteomes" id="UP000504634"/>
    </source>
</evidence>
<evidence type="ECO:0000256" key="4">
    <source>
        <dbReference type="ARBA" id="ARBA00023155"/>
    </source>
</evidence>
<dbReference type="InterPro" id="IPR017970">
    <property type="entry name" value="Homeobox_CS"/>
</dbReference>
<dbReference type="GO" id="GO:1990837">
    <property type="term" value="F:sequence-specific double-stranded DNA binding"/>
    <property type="evidence" value="ECO:0007669"/>
    <property type="project" value="TreeGrafter"/>
</dbReference>
<name>A0A6J2TE63_DROLE</name>
<dbReference type="OrthoDB" id="6159439at2759"/>
<dbReference type="RefSeq" id="XP_030374289.1">
    <property type="nucleotide sequence ID" value="XM_030518429.1"/>
</dbReference>
<proteinExistence type="predicted"/>
<dbReference type="PANTHER" id="PTHR24336">
    <property type="entry name" value="TRANSCRIPTION FACTOR LBX"/>
    <property type="match status" value="1"/>
</dbReference>
<evidence type="ECO:0000256" key="2">
    <source>
        <dbReference type="ARBA" id="ARBA00022473"/>
    </source>
</evidence>
<feature type="domain" description="Homeobox" evidence="9">
    <location>
        <begin position="366"/>
        <end position="426"/>
    </location>
</feature>
<dbReference type="PRINTS" id="PR00031">
    <property type="entry name" value="HTHREPRESSR"/>
</dbReference>
<dbReference type="Proteomes" id="UP000504634">
    <property type="component" value="Unplaced"/>
</dbReference>
<evidence type="ECO:0000259" key="9">
    <source>
        <dbReference type="PROSITE" id="PS50071"/>
    </source>
</evidence>
<organism evidence="10 11">
    <name type="scientific">Drosophila lebanonensis</name>
    <name type="common">Fruit fly</name>
    <name type="synonym">Scaptodrosophila lebanonensis</name>
    <dbReference type="NCBI Taxonomy" id="7225"/>
    <lineage>
        <taxon>Eukaryota</taxon>
        <taxon>Metazoa</taxon>
        <taxon>Ecdysozoa</taxon>
        <taxon>Arthropoda</taxon>
        <taxon>Hexapoda</taxon>
        <taxon>Insecta</taxon>
        <taxon>Pterygota</taxon>
        <taxon>Neoptera</taxon>
        <taxon>Endopterygota</taxon>
        <taxon>Diptera</taxon>
        <taxon>Brachycera</taxon>
        <taxon>Muscomorpha</taxon>
        <taxon>Ephydroidea</taxon>
        <taxon>Drosophilidae</taxon>
        <taxon>Scaptodrosophila</taxon>
    </lineage>
</organism>
<accession>A0A6J2TE63</accession>
<reference evidence="11" key="1">
    <citation type="submission" date="2025-08" db="UniProtKB">
        <authorList>
            <consortium name="RefSeq"/>
        </authorList>
    </citation>
    <scope>IDENTIFICATION</scope>
    <source>
        <strain evidence="11">11010-0011.00</strain>
        <tissue evidence="11">Whole body</tissue>
    </source>
</reference>
<sequence length="502" mass="53760">MLCPPTMRPASPAESEISVGGAPSPLPAAHHHHQLLHQQQHPHLPQPSLARSATIDLLQQQQLLMQQHAAAAVAAGLTRSAVGSLPEDYFQPLKRLRMSSSSSEPREHTPSPPATALSISATQSPPASNHNNNNSSSGTNTASANTKSTVEGVKSFSIADILGHEKQRASSASPPTLTATPTVLAPPAARPGLLHPRSEPLDVHPAAAAMLLPGAQIVRPWDHLLGPMPVRPFIPSALLHYEQRLALDYHRQLQEHFNAQAQLLRHMGMDIIPSESGSDRSSSAASDCCSPEIVRSSAEQAAAAAAAASRHSPQSAATNAERERHHSGAKANGTPLDALFQMTTKDFDESQDKSHLDIFSNRPQPKKKRKSRTAFTNHQIFELEKRFLYQKYLSPADRDEIAASLGLSNAQVITWFQNRRAKQKRDIEELKKDFDSVKVFSAHKSFLENVNDLSILKKKPMHEADMVGLAAAAAAGMVGVPPSASAAAAAAAAAQAALGAPK</sequence>
<evidence type="ECO:0000256" key="3">
    <source>
        <dbReference type="ARBA" id="ARBA00023125"/>
    </source>
</evidence>
<dbReference type="PANTHER" id="PTHR24336:SF8">
    <property type="entry name" value="LADYBIRD EARLY-RELATED"/>
    <property type="match status" value="1"/>
</dbReference>
<feature type="region of interest" description="Disordered" evidence="8">
    <location>
        <begin position="97"/>
        <end position="149"/>
    </location>
</feature>
<feature type="compositionally biased region" description="Low complexity" evidence="8">
    <location>
        <begin position="169"/>
        <end position="191"/>
    </location>
</feature>
<dbReference type="InterPro" id="IPR000047">
    <property type="entry name" value="HTH_motif"/>
</dbReference>
<feature type="region of interest" description="Disordered" evidence="8">
    <location>
        <begin position="272"/>
        <end position="336"/>
    </location>
</feature>
<dbReference type="InterPro" id="IPR051892">
    <property type="entry name" value="LBX_TF"/>
</dbReference>
<dbReference type="SMART" id="SM00389">
    <property type="entry name" value="HOX"/>
    <property type="match status" value="1"/>
</dbReference>
<evidence type="ECO:0000313" key="11">
    <source>
        <dbReference type="RefSeq" id="XP_030374289.1"/>
    </source>
</evidence>
<evidence type="ECO:0000256" key="7">
    <source>
        <dbReference type="RuleBase" id="RU000682"/>
    </source>
</evidence>
<dbReference type="GO" id="GO:0005634">
    <property type="term" value="C:nucleus"/>
    <property type="evidence" value="ECO:0007669"/>
    <property type="project" value="UniProtKB-SubCell"/>
</dbReference>
<feature type="compositionally biased region" description="Low complexity" evidence="8">
    <location>
        <begin position="36"/>
        <end position="46"/>
    </location>
</feature>
<dbReference type="InterPro" id="IPR009057">
    <property type="entry name" value="Homeodomain-like_sf"/>
</dbReference>
<dbReference type="Gene3D" id="1.10.10.60">
    <property type="entry name" value="Homeodomain-like"/>
    <property type="match status" value="1"/>
</dbReference>
<dbReference type="PROSITE" id="PS00027">
    <property type="entry name" value="HOMEOBOX_1"/>
    <property type="match status" value="1"/>
</dbReference>
<evidence type="ECO:0000256" key="1">
    <source>
        <dbReference type="ARBA" id="ARBA00004123"/>
    </source>
</evidence>
<dbReference type="AlphaFoldDB" id="A0A6J2TE63"/>
<evidence type="ECO:0000256" key="6">
    <source>
        <dbReference type="PROSITE-ProRule" id="PRU00108"/>
    </source>
</evidence>
<feature type="region of interest" description="Disordered" evidence="8">
    <location>
        <begin position="1"/>
        <end position="46"/>
    </location>
</feature>
<protein>
    <submittedName>
        <fullName evidence="11">Homeobox protein Hmx</fullName>
    </submittedName>
</protein>
<dbReference type="GeneID" id="115623879"/>
<dbReference type="SUPFAM" id="SSF46689">
    <property type="entry name" value="Homeodomain-like"/>
    <property type="match status" value="1"/>
</dbReference>
<dbReference type="CDD" id="cd00086">
    <property type="entry name" value="homeodomain"/>
    <property type="match status" value="1"/>
</dbReference>
<feature type="region of interest" description="Disordered" evidence="8">
    <location>
        <begin position="166"/>
        <end position="197"/>
    </location>
</feature>
<keyword evidence="2" id="KW-0217">Developmental protein</keyword>
<feature type="compositionally biased region" description="Low complexity" evidence="8">
    <location>
        <begin position="124"/>
        <end position="149"/>
    </location>
</feature>
<feature type="compositionally biased region" description="Low complexity" evidence="8">
    <location>
        <begin position="273"/>
        <end position="317"/>
    </location>
</feature>
<keyword evidence="10" id="KW-1185">Reference proteome</keyword>
<dbReference type="InterPro" id="IPR001356">
    <property type="entry name" value="HD"/>
</dbReference>
<dbReference type="Pfam" id="PF00046">
    <property type="entry name" value="Homeodomain"/>
    <property type="match status" value="1"/>
</dbReference>